<dbReference type="InterPro" id="IPR002123">
    <property type="entry name" value="Plipid/glycerol_acylTrfase"/>
</dbReference>
<organism evidence="4 5">
    <name type="scientific">Mageeibacillus indolicus</name>
    <dbReference type="NCBI Taxonomy" id="884684"/>
    <lineage>
        <taxon>Bacteria</taxon>
        <taxon>Bacillati</taxon>
        <taxon>Bacillota</taxon>
        <taxon>Clostridia</taxon>
        <taxon>Eubacteriales</taxon>
        <taxon>Oscillospiraceae</taxon>
        <taxon>Mageeibacillus</taxon>
    </lineage>
</organism>
<comment type="caution">
    <text evidence="4">The sequence shown here is derived from an EMBL/GenBank/DDBJ whole genome shotgun (WGS) entry which is preliminary data.</text>
</comment>
<dbReference type="SUPFAM" id="SSF69593">
    <property type="entry name" value="Glycerol-3-phosphate (1)-acyltransferase"/>
    <property type="match status" value="1"/>
</dbReference>
<dbReference type="GO" id="GO:0003841">
    <property type="term" value="F:1-acylglycerol-3-phosphate O-acyltransferase activity"/>
    <property type="evidence" value="ECO:0007669"/>
    <property type="project" value="TreeGrafter"/>
</dbReference>
<dbReference type="RefSeq" id="WP_102892706.1">
    <property type="nucleotide sequence ID" value="NZ_NBZD01000004.1"/>
</dbReference>
<dbReference type="PANTHER" id="PTHR10434">
    <property type="entry name" value="1-ACYL-SN-GLYCEROL-3-PHOSPHATE ACYLTRANSFERASE"/>
    <property type="match status" value="1"/>
</dbReference>
<gene>
    <name evidence="4" type="ORF">B7R76_06930</name>
</gene>
<evidence type="ECO:0000313" key="5">
    <source>
        <dbReference type="Proteomes" id="UP000236394"/>
    </source>
</evidence>
<protein>
    <recommendedName>
        <fullName evidence="3">Phospholipid/glycerol acyltransferase domain-containing protein</fullName>
    </recommendedName>
</protein>
<evidence type="ECO:0000256" key="2">
    <source>
        <dbReference type="ARBA" id="ARBA00023315"/>
    </source>
</evidence>
<name>A0A2J8AZW9_9FIRM</name>
<dbReference type="Pfam" id="PF01553">
    <property type="entry name" value="Acyltransferase"/>
    <property type="match status" value="1"/>
</dbReference>
<proteinExistence type="predicted"/>
<dbReference type="SMART" id="SM00563">
    <property type="entry name" value="PlsC"/>
    <property type="match status" value="1"/>
</dbReference>
<dbReference type="Proteomes" id="UP000236394">
    <property type="component" value="Unassembled WGS sequence"/>
</dbReference>
<feature type="domain" description="Phospholipid/glycerol acyltransferase" evidence="3">
    <location>
        <begin position="47"/>
        <end position="165"/>
    </location>
</feature>
<dbReference type="PANTHER" id="PTHR10434:SF40">
    <property type="entry name" value="1-ACYL-SN-GLYCEROL-3-PHOSPHATE ACYLTRANSFERASE"/>
    <property type="match status" value="1"/>
</dbReference>
<dbReference type="AlphaFoldDB" id="A0A2J8AZW9"/>
<keyword evidence="2" id="KW-0012">Acyltransferase</keyword>
<accession>A0A2J8AZW9</accession>
<dbReference type="EMBL" id="NBZD01000004">
    <property type="protein sequence ID" value="PNH18062.1"/>
    <property type="molecule type" value="Genomic_DNA"/>
</dbReference>
<sequence length="227" mass="25344">MPEKKKSIPLKRGFTARLAYHFGMWLTRTFLKFEVTGSENIPDSLPYVIIANHETFVDGMWIASVLPPQHFAAFSALAGADLLTDYGWFGKLISHVGRAVPIDRKGNPIRGLITAKNQVQAGNILLVHPEGTRCFNGELGEFQSGAAYIAIKAGVPILPVYIEGGYEIFGRQYKFPHPFKFHPWQRRRLKLVIGKPIPTDSDSDPHALTREIEANYREQAAATAKQS</sequence>
<evidence type="ECO:0000256" key="1">
    <source>
        <dbReference type="ARBA" id="ARBA00022679"/>
    </source>
</evidence>
<dbReference type="CDD" id="cd07989">
    <property type="entry name" value="LPLAT_AGPAT-like"/>
    <property type="match status" value="1"/>
</dbReference>
<dbReference type="GO" id="GO:0006654">
    <property type="term" value="P:phosphatidic acid biosynthetic process"/>
    <property type="evidence" value="ECO:0007669"/>
    <property type="project" value="TreeGrafter"/>
</dbReference>
<reference evidence="5" key="1">
    <citation type="submission" date="2017-04" db="EMBL/GenBank/DDBJ databases">
        <authorList>
            <person name="Bumgarner R.E."/>
            <person name="Fredricks D.N."/>
            <person name="Srinivasan S."/>
        </authorList>
    </citation>
    <scope>NUCLEOTIDE SEQUENCE [LARGE SCALE GENOMIC DNA]</scope>
    <source>
        <strain evidence="5">KA00405</strain>
    </source>
</reference>
<evidence type="ECO:0000313" key="4">
    <source>
        <dbReference type="EMBL" id="PNH18062.1"/>
    </source>
</evidence>
<keyword evidence="1" id="KW-0808">Transferase</keyword>
<evidence type="ECO:0000259" key="3">
    <source>
        <dbReference type="SMART" id="SM00563"/>
    </source>
</evidence>